<dbReference type="GO" id="GO:0005737">
    <property type="term" value="C:cytoplasm"/>
    <property type="evidence" value="ECO:0007669"/>
    <property type="project" value="UniProtKB-SubCell"/>
</dbReference>
<keyword evidence="7 8" id="KW-0131">Cell cycle</keyword>
<comment type="function">
    <text evidence="7 8">Cell wall formation. Catalyzes the addition of glutamate to the nucleotide precursor UDP-N-acetylmuramoyl-L-alanine (UMA).</text>
</comment>
<reference evidence="11 12" key="1">
    <citation type="journal article" date="2016" name="Nat. Commun.">
        <title>Thousands of microbial genomes shed light on interconnected biogeochemical processes in an aquifer system.</title>
        <authorList>
            <person name="Anantharaman K."/>
            <person name="Brown C.T."/>
            <person name="Hug L.A."/>
            <person name="Sharon I."/>
            <person name="Castelle C.J."/>
            <person name="Probst A.J."/>
            <person name="Thomas B.C."/>
            <person name="Singh A."/>
            <person name="Wilkins M.J."/>
            <person name="Karaoz U."/>
            <person name="Brodie E.L."/>
            <person name="Williams K.H."/>
            <person name="Hubbard S.S."/>
            <person name="Banfield J.F."/>
        </authorList>
    </citation>
    <scope>NUCLEOTIDE SEQUENCE [LARGE SCALE GENOMIC DNA]</scope>
</reference>
<protein>
    <recommendedName>
        <fullName evidence="7 8">UDP-N-acetylmuramoylalanine--D-glutamate ligase</fullName>
        <ecNumber evidence="7 8">6.3.2.9</ecNumber>
    </recommendedName>
    <alternativeName>
        <fullName evidence="7">D-glutamic acid-adding enzyme</fullName>
    </alternativeName>
    <alternativeName>
        <fullName evidence="7">UDP-N-acetylmuramoyl-L-alanyl-D-glutamate synthetase</fullName>
    </alternativeName>
</protein>
<keyword evidence="7 8" id="KW-0573">Peptidoglycan synthesis</keyword>
<dbReference type="InterPro" id="IPR005762">
    <property type="entry name" value="MurD"/>
</dbReference>
<dbReference type="PANTHER" id="PTHR43692:SF1">
    <property type="entry name" value="UDP-N-ACETYLMURAMOYLALANINE--D-GLUTAMATE LIGASE"/>
    <property type="match status" value="1"/>
</dbReference>
<feature type="binding site" evidence="7">
    <location>
        <begin position="120"/>
        <end position="126"/>
    </location>
    <ligand>
        <name>ATP</name>
        <dbReference type="ChEBI" id="CHEBI:30616"/>
    </ligand>
</feature>
<dbReference type="STRING" id="1802362.A2806_00745"/>
<dbReference type="SUPFAM" id="SSF51984">
    <property type="entry name" value="MurCD N-terminal domain"/>
    <property type="match status" value="1"/>
</dbReference>
<dbReference type="GO" id="GO:0071555">
    <property type="term" value="P:cell wall organization"/>
    <property type="evidence" value="ECO:0007669"/>
    <property type="project" value="UniProtKB-KW"/>
</dbReference>
<dbReference type="PANTHER" id="PTHR43692">
    <property type="entry name" value="UDP-N-ACETYLMURAMOYLALANINE--D-GLUTAMATE LIGASE"/>
    <property type="match status" value="1"/>
</dbReference>
<dbReference type="InterPro" id="IPR013221">
    <property type="entry name" value="Mur_ligase_cen"/>
</dbReference>
<comment type="similarity">
    <text evidence="7">Belongs to the MurCDEF family.</text>
</comment>
<feature type="domain" description="Mur ligase C-terminal" evidence="9">
    <location>
        <begin position="334"/>
        <end position="450"/>
    </location>
</feature>
<evidence type="ECO:0000256" key="2">
    <source>
        <dbReference type="ARBA" id="ARBA00004752"/>
    </source>
</evidence>
<comment type="subcellular location">
    <subcellularLocation>
        <location evidence="1 7 8">Cytoplasm</location>
    </subcellularLocation>
</comment>
<dbReference type="Gene3D" id="3.40.1190.10">
    <property type="entry name" value="Mur-like, catalytic domain"/>
    <property type="match status" value="1"/>
</dbReference>
<proteinExistence type="inferred from homology"/>
<dbReference type="Proteomes" id="UP000177629">
    <property type="component" value="Unassembled WGS sequence"/>
</dbReference>
<evidence type="ECO:0000259" key="10">
    <source>
        <dbReference type="Pfam" id="PF08245"/>
    </source>
</evidence>
<keyword evidence="6 7" id="KW-0067">ATP-binding</keyword>
<organism evidence="11 12">
    <name type="scientific">Candidatus Terrybacteria bacterium RIFCSPHIGHO2_01_FULL_48_17</name>
    <dbReference type="NCBI Taxonomy" id="1802362"/>
    <lineage>
        <taxon>Bacteria</taxon>
        <taxon>Candidatus Terryibacteriota</taxon>
    </lineage>
</organism>
<comment type="pathway">
    <text evidence="2 7 8">Cell wall biogenesis; peptidoglycan biosynthesis.</text>
</comment>
<dbReference type="Pfam" id="PF02875">
    <property type="entry name" value="Mur_ligase_C"/>
    <property type="match status" value="1"/>
</dbReference>
<dbReference type="Pfam" id="PF08245">
    <property type="entry name" value="Mur_ligase_M"/>
    <property type="match status" value="1"/>
</dbReference>
<evidence type="ECO:0000256" key="7">
    <source>
        <dbReference type="HAMAP-Rule" id="MF_00639"/>
    </source>
</evidence>
<dbReference type="SUPFAM" id="SSF53623">
    <property type="entry name" value="MurD-like peptide ligases, catalytic domain"/>
    <property type="match status" value="1"/>
</dbReference>
<evidence type="ECO:0000256" key="3">
    <source>
        <dbReference type="ARBA" id="ARBA00022490"/>
    </source>
</evidence>
<evidence type="ECO:0000256" key="5">
    <source>
        <dbReference type="ARBA" id="ARBA00022741"/>
    </source>
</evidence>
<evidence type="ECO:0000256" key="6">
    <source>
        <dbReference type="ARBA" id="ARBA00022840"/>
    </source>
</evidence>
<gene>
    <name evidence="7" type="primary">murD</name>
    <name evidence="11" type="ORF">A2806_00745</name>
</gene>
<evidence type="ECO:0000313" key="12">
    <source>
        <dbReference type="Proteomes" id="UP000177629"/>
    </source>
</evidence>
<feature type="domain" description="Mur ligase central" evidence="10">
    <location>
        <begin position="118"/>
        <end position="302"/>
    </location>
</feature>
<dbReference type="EMBL" id="MHSS01000008">
    <property type="protein sequence ID" value="OHA48150.1"/>
    <property type="molecule type" value="Genomic_DNA"/>
</dbReference>
<dbReference type="Gene3D" id="3.40.50.720">
    <property type="entry name" value="NAD(P)-binding Rossmann-like Domain"/>
    <property type="match status" value="1"/>
</dbReference>
<evidence type="ECO:0000259" key="9">
    <source>
        <dbReference type="Pfam" id="PF02875"/>
    </source>
</evidence>
<evidence type="ECO:0000256" key="4">
    <source>
        <dbReference type="ARBA" id="ARBA00022598"/>
    </source>
</evidence>
<keyword evidence="3 7" id="KW-0963">Cytoplasm</keyword>
<dbReference type="NCBIfam" id="TIGR01087">
    <property type="entry name" value="murD"/>
    <property type="match status" value="1"/>
</dbReference>
<dbReference type="GO" id="GO:0009252">
    <property type="term" value="P:peptidoglycan biosynthetic process"/>
    <property type="evidence" value="ECO:0007669"/>
    <property type="project" value="UniProtKB-UniRule"/>
</dbReference>
<dbReference type="HAMAP" id="MF_00639">
    <property type="entry name" value="MurD"/>
    <property type="match status" value="1"/>
</dbReference>
<dbReference type="GO" id="GO:0051301">
    <property type="term" value="P:cell division"/>
    <property type="evidence" value="ECO:0007669"/>
    <property type="project" value="UniProtKB-KW"/>
</dbReference>
<dbReference type="Gene3D" id="3.90.190.20">
    <property type="entry name" value="Mur ligase, C-terminal domain"/>
    <property type="match status" value="1"/>
</dbReference>
<name>A0A1G2PIK1_9BACT</name>
<keyword evidence="5 7" id="KW-0547">Nucleotide-binding</keyword>
<dbReference type="GO" id="GO:0005524">
    <property type="term" value="F:ATP binding"/>
    <property type="evidence" value="ECO:0007669"/>
    <property type="project" value="UniProtKB-UniRule"/>
</dbReference>
<evidence type="ECO:0000313" key="11">
    <source>
        <dbReference type="EMBL" id="OHA48150.1"/>
    </source>
</evidence>
<dbReference type="EC" id="6.3.2.9" evidence="7 8"/>
<dbReference type="Pfam" id="PF21799">
    <property type="entry name" value="MurD-like_N"/>
    <property type="match status" value="1"/>
</dbReference>
<dbReference type="GO" id="GO:0008360">
    <property type="term" value="P:regulation of cell shape"/>
    <property type="evidence" value="ECO:0007669"/>
    <property type="project" value="UniProtKB-KW"/>
</dbReference>
<accession>A0A1G2PIK1</accession>
<keyword evidence="7 8" id="KW-0961">Cell wall biogenesis/degradation</keyword>
<dbReference type="InterPro" id="IPR036615">
    <property type="entry name" value="Mur_ligase_C_dom_sf"/>
</dbReference>
<dbReference type="AlphaFoldDB" id="A0A1G2PIK1"/>
<dbReference type="UniPathway" id="UPA00219"/>
<comment type="caution">
    <text evidence="11">The sequence shown here is derived from an EMBL/GenBank/DDBJ whole genome shotgun (WGS) entry which is preliminary data.</text>
</comment>
<evidence type="ECO:0000256" key="8">
    <source>
        <dbReference type="RuleBase" id="RU003664"/>
    </source>
</evidence>
<evidence type="ECO:0000256" key="1">
    <source>
        <dbReference type="ARBA" id="ARBA00004496"/>
    </source>
</evidence>
<dbReference type="InterPro" id="IPR004101">
    <property type="entry name" value="Mur_ligase_C"/>
</dbReference>
<dbReference type="InterPro" id="IPR036565">
    <property type="entry name" value="Mur-like_cat_sf"/>
</dbReference>
<keyword evidence="7 8" id="KW-0133">Cell shape</keyword>
<dbReference type="GO" id="GO:0008764">
    <property type="term" value="F:UDP-N-acetylmuramoylalanine-D-glutamate ligase activity"/>
    <property type="evidence" value="ECO:0007669"/>
    <property type="project" value="UniProtKB-UniRule"/>
</dbReference>
<sequence length="474" mass="51482">MKREDFKGKKVLVMGLGTHGGGAGTARFLSDSGAKVTVTDLKSEKDLGEPLNELRGLSIHYVLNGHHEDDFKNTDLIIRNPGVPVHSPYLAIAQKQSVPIETDGSLFLKLCPSFTIGITGTKGKSTTTALTTAMLRKGGVDAKACGLPGTSLLEALEDLKGKSVAVAELSSWQLEGITHEGKGPRVAVITNVFADHLKDYPSFEAYREAKSRILLYQNRKDVAVLNLDDPNTPVLLKKIRGECSFFSGISCEKMTGQKGICISHDNIFFEDGGQEHMFSFIQSELSLRGPHNISNIAAALCAIFSATRHSQWENVPFDPSAYQRAIKVFPGLEGRLEFIGMKEGVTYINDTAATNPGAVEAALKSIPQDTKIILICGGQDKGLEYHKLAERIMQRVKYVIFLGGTATEKLYAALQKLNFIRTSQVFSDMQSAVQAAKQLAERGDIILLSPGAASFNLFADEFARGRAFKNAVGL</sequence>
<dbReference type="SUPFAM" id="SSF53244">
    <property type="entry name" value="MurD-like peptide ligases, peptide-binding domain"/>
    <property type="match status" value="1"/>
</dbReference>
<comment type="catalytic activity">
    <reaction evidence="7 8">
        <text>UDP-N-acetyl-alpha-D-muramoyl-L-alanine + D-glutamate + ATP = UDP-N-acetyl-alpha-D-muramoyl-L-alanyl-D-glutamate + ADP + phosphate + H(+)</text>
        <dbReference type="Rhea" id="RHEA:16429"/>
        <dbReference type="ChEBI" id="CHEBI:15378"/>
        <dbReference type="ChEBI" id="CHEBI:29986"/>
        <dbReference type="ChEBI" id="CHEBI:30616"/>
        <dbReference type="ChEBI" id="CHEBI:43474"/>
        <dbReference type="ChEBI" id="CHEBI:83898"/>
        <dbReference type="ChEBI" id="CHEBI:83900"/>
        <dbReference type="ChEBI" id="CHEBI:456216"/>
        <dbReference type="EC" id="6.3.2.9"/>
    </reaction>
</comment>
<keyword evidence="4 7" id="KW-0436">Ligase</keyword>
<keyword evidence="7 8" id="KW-0132">Cell division</keyword>